<dbReference type="PANTHER" id="PTHR23502">
    <property type="entry name" value="MAJOR FACILITATOR SUPERFAMILY"/>
    <property type="match status" value="1"/>
</dbReference>
<evidence type="ECO:0000256" key="4">
    <source>
        <dbReference type="ARBA" id="ARBA00023136"/>
    </source>
</evidence>
<feature type="transmembrane region" description="Helical" evidence="6">
    <location>
        <begin position="373"/>
        <end position="392"/>
    </location>
</feature>
<feature type="domain" description="Major facilitator superfamily (MFS) profile" evidence="7">
    <location>
        <begin position="57"/>
        <end position="484"/>
    </location>
</feature>
<feature type="transmembrane region" description="Helical" evidence="6">
    <location>
        <begin position="123"/>
        <end position="141"/>
    </location>
</feature>
<feature type="transmembrane region" description="Helical" evidence="6">
    <location>
        <begin position="210"/>
        <end position="233"/>
    </location>
</feature>
<keyword evidence="3 6" id="KW-1133">Transmembrane helix</keyword>
<feature type="transmembrane region" description="Helical" evidence="6">
    <location>
        <begin position="459"/>
        <end position="481"/>
    </location>
</feature>
<dbReference type="Gene3D" id="1.20.1250.20">
    <property type="entry name" value="MFS general substrate transporter like domains"/>
    <property type="match status" value="1"/>
</dbReference>
<dbReference type="PROSITE" id="PS50850">
    <property type="entry name" value="MFS"/>
    <property type="match status" value="1"/>
</dbReference>
<dbReference type="OrthoDB" id="2585655at2759"/>
<dbReference type="InterPro" id="IPR011701">
    <property type="entry name" value="MFS"/>
</dbReference>
<dbReference type="EMBL" id="ML991800">
    <property type="protein sequence ID" value="KAF2234279.1"/>
    <property type="molecule type" value="Genomic_DNA"/>
</dbReference>
<dbReference type="Proteomes" id="UP000800092">
    <property type="component" value="Unassembled WGS sequence"/>
</dbReference>
<dbReference type="GO" id="GO:0022857">
    <property type="term" value="F:transmembrane transporter activity"/>
    <property type="evidence" value="ECO:0007669"/>
    <property type="project" value="InterPro"/>
</dbReference>
<dbReference type="InterPro" id="IPR020846">
    <property type="entry name" value="MFS_dom"/>
</dbReference>
<dbReference type="AlphaFoldDB" id="A0A6A6H8S6"/>
<accession>A0A6A6H8S6</accession>
<feature type="transmembrane region" description="Helical" evidence="6">
    <location>
        <begin position="147"/>
        <end position="170"/>
    </location>
</feature>
<feature type="transmembrane region" description="Helical" evidence="6">
    <location>
        <begin position="55"/>
        <end position="75"/>
    </location>
</feature>
<protein>
    <submittedName>
        <fullName evidence="8">MFS general substrate transporter</fullName>
    </submittedName>
</protein>
<comment type="subcellular location">
    <subcellularLocation>
        <location evidence="1">Membrane</location>
        <topology evidence="1">Multi-pass membrane protein</topology>
    </subcellularLocation>
</comment>
<dbReference type="GO" id="GO:0005886">
    <property type="term" value="C:plasma membrane"/>
    <property type="evidence" value="ECO:0007669"/>
    <property type="project" value="TreeGrafter"/>
</dbReference>
<evidence type="ECO:0000313" key="9">
    <source>
        <dbReference type="Proteomes" id="UP000800092"/>
    </source>
</evidence>
<dbReference type="InterPro" id="IPR036259">
    <property type="entry name" value="MFS_trans_sf"/>
</dbReference>
<organism evidence="8 9">
    <name type="scientific">Viridothelium virens</name>
    <name type="common">Speckled blister lichen</name>
    <name type="synonym">Trypethelium virens</name>
    <dbReference type="NCBI Taxonomy" id="1048519"/>
    <lineage>
        <taxon>Eukaryota</taxon>
        <taxon>Fungi</taxon>
        <taxon>Dikarya</taxon>
        <taxon>Ascomycota</taxon>
        <taxon>Pezizomycotina</taxon>
        <taxon>Dothideomycetes</taxon>
        <taxon>Dothideomycetes incertae sedis</taxon>
        <taxon>Trypetheliales</taxon>
        <taxon>Trypetheliaceae</taxon>
        <taxon>Viridothelium</taxon>
    </lineage>
</organism>
<keyword evidence="4 6" id="KW-0472">Membrane</keyword>
<keyword evidence="9" id="KW-1185">Reference proteome</keyword>
<evidence type="ECO:0000256" key="2">
    <source>
        <dbReference type="ARBA" id="ARBA00022692"/>
    </source>
</evidence>
<feature type="transmembrane region" description="Helical" evidence="6">
    <location>
        <begin position="182"/>
        <end position="204"/>
    </location>
</feature>
<evidence type="ECO:0000313" key="8">
    <source>
        <dbReference type="EMBL" id="KAF2234279.1"/>
    </source>
</evidence>
<evidence type="ECO:0000256" key="1">
    <source>
        <dbReference type="ARBA" id="ARBA00004141"/>
    </source>
</evidence>
<evidence type="ECO:0000259" key="7">
    <source>
        <dbReference type="PROSITE" id="PS50850"/>
    </source>
</evidence>
<evidence type="ECO:0000256" key="3">
    <source>
        <dbReference type="ARBA" id="ARBA00022989"/>
    </source>
</evidence>
<dbReference type="PANTHER" id="PTHR23502:SF181">
    <property type="entry name" value="MAJOR FACILITATOR SUPERFAMILY (MFS) PROFILE DOMAIN-CONTAINING PROTEIN"/>
    <property type="match status" value="1"/>
</dbReference>
<feature type="region of interest" description="Disordered" evidence="5">
    <location>
        <begin position="1"/>
        <end position="32"/>
    </location>
</feature>
<keyword evidence="2 6" id="KW-0812">Transmembrane</keyword>
<evidence type="ECO:0000256" key="5">
    <source>
        <dbReference type="SAM" id="MobiDB-lite"/>
    </source>
</evidence>
<feature type="compositionally biased region" description="Basic and acidic residues" evidence="5">
    <location>
        <begin position="1"/>
        <end position="22"/>
    </location>
</feature>
<dbReference type="SUPFAM" id="SSF103473">
    <property type="entry name" value="MFS general substrate transporter"/>
    <property type="match status" value="1"/>
</dbReference>
<evidence type="ECO:0000256" key="6">
    <source>
        <dbReference type="SAM" id="Phobius"/>
    </source>
</evidence>
<feature type="transmembrane region" description="Helical" evidence="6">
    <location>
        <begin position="398"/>
        <end position="420"/>
    </location>
</feature>
<dbReference type="Pfam" id="PF07690">
    <property type="entry name" value="MFS_1"/>
    <property type="match status" value="1"/>
</dbReference>
<feature type="transmembrane region" description="Helical" evidence="6">
    <location>
        <begin position="332"/>
        <end position="352"/>
    </location>
</feature>
<sequence>MADIETDTKNGVVHDEKFDESSNHAPKLDPYGFPLRPQPTDDPLDPLNWSFYYKFFVLFQAAFLAFLGPFTQAVINSAFAPLAKAEHISLTTASYVTTVPILFAGISPLLWSPLSNVYGRRTIFMSVGILGIVAHCASGAAQGWGSIITARIFMGIGTSAGMGIGAAVVADMYFMHERGKFMGIYVVFVTNGAHIATVVGGFTALNPHLGWRWCFWLPSIIWAANWVFNLFCLPETLYHRDNRTGISHQQNSSFRKLFTFNSVPTQRKVKLWDFTHVFIMLRYPSVLLPVAYYALSFGTGSVLFAITAASAFGSIYHFNTAQVGMASGLSTFTGTLLGELAAGPVSDYILLLNTKRTGGEQKPEARLPAIWPGFLLCPAGVIIEGVCFQYQTHWAGPIVGICIGAFGLQIISTNVFAYVTDCYKPQSAEVSTLLNFSRQTFSFTLGFYMLPFAHRTTFGVAWAVLAIIQSLFFFGIIALMWRGKVWRERLGMPNFDRDI</sequence>
<name>A0A6A6H8S6_VIRVR</name>
<proteinExistence type="predicted"/>
<reference evidence="8" key="1">
    <citation type="journal article" date="2020" name="Stud. Mycol.">
        <title>101 Dothideomycetes genomes: a test case for predicting lifestyles and emergence of pathogens.</title>
        <authorList>
            <person name="Haridas S."/>
            <person name="Albert R."/>
            <person name="Binder M."/>
            <person name="Bloem J."/>
            <person name="Labutti K."/>
            <person name="Salamov A."/>
            <person name="Andreopoulos B."/>
            <person name="Baker S."/>
            <person name="Barry K."/>
            <person name="Bills G."/>
            <person name="Bluhm B."/>
            <person name="Cannon C."/>
            <person name="Castanera R."/>
            <person name="Culley D."/>
            <person name="Daum C."/>
            <person name="Ezra D."/>
            <person name="Gonzalez J."/>
            <person name="Henrissat B."/>
            <person name="Kuo A."/>
            <person name="Liang C."/>
            <person name="Lipzen A."/>
            <person name="Lutzoni F."/>
            <person name="Magnuson J."/>
            <person name="Mondo S."/>
            <person name="Nolan M."/>
            <person name="Ohm R."/>
            <person name="Pangilinan J."/>
            <person name="Park H.-J."/>
            <person name="Ramirez L."/>
            <person name="Alfaro M."/>
            <person name="Sun H."/>
            <person name="Tritt A."/>
            <person name="Yoshinaga Y."/>
            <person name="Zwiers L.-H."/>
            <person name="Turgeon B."/>
            <person name="Goodwin S."/>
            <person name="Spatafora J."/>
            <person name="Crous P."/>
            <person name="Grigoriev I."/>
        </authorList>
    </citation>
    <scope>NUCLEOTIDE SEQUENCE</scope>
    <source>
        <strain evidence="8">Tuck. ex Michener</strain>
    </source>
</reference>
<feature type="transmembrane region" description="Helical" evidence="6">
    <location>
        <begin position="290"/>
        <end position="312"/>
    </location>
</feature>
<gene>
    <name evidence="8" type="ORF">EV356DRAFT_177026</name>
</gene>
<feature type="transmembrane region" description="Helical" evidence="6">
    <location>
        <begin position="87"/>
        <end position="111"/>
    </location>
</feature>